<dbReference type="PANTHER" id="PTHR42715:SF10">
    <property type="entry name" value="BETA-GLUCOSIDASE"/>
    <property type="match status" value="1"/>
</dbReference>
<name>A0ABV6MIQ0_9PSEU</name>
<dbReference type="SUPFAM" id="SSF52279">
    <property type="entry name" value="Beta-D-glucan exohydrolase, C-terminal domain"/>
    <property type="match status" value="1"/>
</dbReference>
<evidence type="ECO:0000256" key="2">
    <source>
        <dbReference type="ARBA" id="ARBA00022801"/>
    </source>
</evidence>
<dbReference type="SUPFAM" id="SSF51445">
    <property type="entry name" value="(Trans)glycosidases"/>
    <property type="match status" value="1"/>
</dbReference>
<gene>
    <name evidence="5" type="ORF">ACFFH7_01610</name>
</gene>
<dbReference type="InterPro" id="IPR001764">
    <property type="entry name" value="Glyco_hydro_3_N"/>
</dbReference>
<accession>A0ABV6MIQ0</accession>
<feature type="domain" description="Fibronectin type III-like" evidence="4">
    <location>
        <begin position="625"/>
        <end position="695"/>
    </location>
</feature>
<reference evidence="5 6" key="1">
    <citation type="submission" date="2024-09" db="EMBL/GenBank/DDBJ databases">
        <authorList>
            <person name="Sun Q."/>
            <person name="Mori K."/>
        </authorList>
    </citation>
    <scope>NUCLEOTIDE SEQUENCE [LARGE SCALE GENOMIC DNA]</scope>
    <source>
        <strain evidence="5 6">TBRC 1432</strain>
    </source>
</reference>
<dbReference type="Pfam" id="PF14310">
    <property type="entry name" value="Fn3-like"/>
    <property type="match status" value="1"/>
</dbReference>
<dbReference type="GO" id="GO:0016787">
    <property type="term" value="F:hydrolase activity"/>
    <property type="evidence" value="ECO:0007669"/>
    <property type="project" value="UniProtKB-KW"/>
</dbReference>
<evidence type="ECO:0000256" key="1">
    <source>
        <dbReference type="ARBA" id="ARBA00005336"/>
    </source>
</evidence>
<dbReference type="InterPro" id="IPR002772">
    <property type="entry name" value="Glyco_hydro_3_C"/>
</dbReference>
<evidence type="ECO:0000256" key="3">
    <source>
        <dbReference type="SAM" id="MobiDB-lite"/>
    </source>
</evidence>
<dbReference type="Gene3D" id="2.60.40.10">
    <property type="entry name" value="Immunoglobulins"/>
    <property type="match status" value="1"/>
</dbReference>
<organism evidence="5 6">
    <name type="scientific">Kutzneria chonburiensis</name>
    <dbReference type="NCBI Taxonomy" id="1483604"/>
    <lineage>
        <taxon>Bacteria</taxon>
        <taxon>Bacillati</taxon>
        <taxon>Actinomycetota</taxon>
        <taxon>Actinomycetes</taxon>
        <taxon>Pseudonocardiales</taxon>
        <taxon>Pseudonocardiaceae</taxon>
        <taxon>Kutzneria</taxon>
    </lineage>
</organism>
<dbReference type="InterPro" id="IPR013783">
    <property type="entry name" value="Ig-like_fold"/>
</dbReference>
<proteinExistence type="inferred from homology"/>
<dbReference type="InterPro" id="IPR050288">
    <property type="entry name" value="Cellulose_deg_GH3"/>
</dbReference>
<dbReference type="Gene3D" id="3.40.50.1700">
    <property type="entry name" value="Glycoside hydrolase family 3 C-terminal domain"/>
    <property type="match status" value="1"/>
</dbReference>
<evidence type="ECO:0000313" key="6">
    <source>
        <dbReference type="Proteomes" id="UP001589810"/>
    </source>
</evidence>
<dbReference type="InterPro" id="IPR036881">
    <property type="entry name" value="Glyco_hydro_3_C_sf"/>
</dbReference>
<dbReference type="InterPro" id="IPR026891">
    <property type="entry name" value="Fn3-like"/>
</dbReference>
<dbReference type="InterPro" id="IPR017853">
    <property type="entry name" value="GH"/>
</dbReference>
<feature type="region of interest" description="Disordered" evidence="3">
    <location>
        <begin position="1"/>
        <end position="24"/>
    </location>
</feature>
<dbReference type="InterPro" id="IPR036962">
    <property type="entry name" value="Glyco_hydro_3_N_sf"/>
</dbReference>
<dbReference type="Proteomes" id="UP001589810">
    <property type="component" value="Unassembled WGS sequence"/>
</dbReference>
<dbReference type="PANTHER" id="PTHR42715">
    <property type="entry name" value="BETA-GLUCOSIDASE"/>
    <property type="match status" value="1"/>
</dbReference>
<dbReference type="Pfam" id="PF00933">
    <property type="entry name" value="Glyco_hydro_3"/>
    <property type="match status" value="1"/>
</dbReference>
<keyword evidence="6" id="KW-1185">Reference proteome</keyword>
<dbReference type="EMBL" id="JBHLUD010000001">
    <property type="protein sequence ID" value="MFC0540154.1"/>
    <property type="molecule type" value="Genomic_DNA"/>
</dbReference>
<dbReference type="RefSeq" id="WP_379793733.1">
    <property type="nucleotide sequence ID" value="NZ_JBHLUD010000001.1"/>
</dbReference>
<dbReference type="CDD" id="cd04084">
    <property type="entry name" value="CBM6_xylanase-like"/>
    <property type="match status" value="1"/>
</dbReference>
<protein>
    <submittedName>
        <fullName evidence="5">Glycoside hydrolase family 3 C-terminal domain-containing protein</fullName>
    </submittedName>
</protein>
<evidence type="ECO:0000313" key="5">
    <source>
        <dbReference type="EMBL" id="MFC0540154.1"/>
    </source>
</evidence>
<dbReference type="SMART" id="SM01217">
    <property type="entry name" value="Fn3_like"/>
    <property type="match status" value="1"/>
</dbReference>
<comment type="similarity">
    <text evidence="1">Belongs to the glycosyl hydrolase 3 family.</text>
</comment>
<keyword evidence="2 5" id="KW-0378">Hydrolase</keyword>
<dbReference type="Gene3D" id="2.60.120.260">
    <property type="entry name" value="Galactose-binding domain-like"/>
    <property type="match status" value="1"/>
</dbReference>
<dbReference type="Gene3D" id="3.20.20.300">
    <property type="entry name" value="Glycoside hydrolase, family 3, N-terminal domain"/>
    <property type="match status" value="1"/>
</dbReference>
<sequence>MKSSRLLRRTESRSACHPGGCRGRGKGAATFRLADTGQQQEPTPRQVADDLVATLSLAEKIELTQQTQPALPRLGLPAADFTLRCVTDGVESEFPLPLGLGSSWNPDLVARVGVAMADEIRASGGGGVREIPLVNPSYDPRHARNERGFGEDPLLCSKLGVVYALGLRGPEKAHPKTVPVVRHVDDLDRCAMAPGFNLRVFNEYEMPVYRAVVETGGAAGIVLSQMMIEDYPALAAQLFQLVLRGWSDGEAAIWSEKQPGRPLTSGGQALALRLGADAFMGGERTVDEIAEAYHRGEVTEAMITAAARRMLMLRLQLLASSSGPAHVDRKAHQELVQRASRESIVLLRNDGLLPLLVGPGMRLAVIGPHGEGLADELSRRVTAQYVSGADRVTVPGLDGEFELTEWRAGRYTLTSETMTIEATTGPDGVVTDDEGEPLEWQRAAHGIADAVALAREADVVVLAIGSNPAFDGENRATLELPPQQHQLVRAVRAANPNVVLVVRSSYPYALRWEDTYLPAILWSAHPADEAIAEILFGDCAPSGRLPQTWYRADDDLPPTLDYDLIQGSGTYMYQECEPLYAFGHGLTYTTFTYEELDLSSRVINSHDSVTVTVRVRNNGFRDCHEVVQLYTRQLNSQVRQPRKVLRDFRKVLIPARDSRTVTFRLRGADLCFWDVTRDKWVVETALHEVFIGGSSAKAATSAVLDVHGSTLPPRTLAGVAVNAHSYDESMGVSLVDISSVAGPVVAAAKDGAWLGLLGYDLNGCRSWSLTASNDGDEPVPVELRCGAPDGRLLGTVLVPPTTDRRRYAVATGSLMPVDEISDLFVVFPEQGPWITRIGFA</sequence>
<evidence type="ECO:0000259" key="4">
    <source>
        <dbReference type="SMART" id="SM01217"/>
    </source>
</evidence>
<comment type="caution">
    <text evidence="5">The sequence shown here is derived from an EMBL/GenBank/DDBJ whole genome shotgun (WGS) entry which is preliminary data.</text>
</comment>
<dbReference type="PRINTS" id="PR00133">
    <property type="entry name" value="GLHYDRLASE3"/>
</dbReference>
<dbReference type="Pfam" id="PF01915">
    <property type="entry name" value="Glyco_hydro_3_C"/>
    <property type="match status" value="1"/>
</dbReference>